<feature type="domain" description="C2H2-type" evidence="2">
    <location>
        <begin position="387"/>
        <end position="415"/>
    </location>
</feature>
<dbReference type="Pfam" id="PF26176">
    <property type="entry name" value="zf_C2H2_17_2"/>
    <property type="match status" value="1"/>
</dbReference>
<evidence type="ECO:0000313" key="3">
    <source>
        <dbReference type="EMBL" id="KAK1757302.1"/>
    </source>
</evidence>
<protein>
    <recommendedName>
        <fullName evidence="2">C2H2-type domain-containing protein</fullName>
    </recommendedName>
</protein>
<feature type="domain" description="C2H2-type" evidence="2">
    <location>
        <begin position="549"/>
        <end position="577"/>
    </location>
</feature>
<dbReference type="Proteomes" id="UP001239445">
    <property type="component" value="Unassembled WGS sequence"/>
</dbReference>
<feature type="region of interest" description="Disordered" evidence="1">
    <location>
        <begin position="459"/>
        <end position="499"/>
    </location>
</feature>
<organism evidence="3 4">
    <name type="scientific">Echria macrotheca</name>
    <dbReference type="NCBI Taxonomy" id="438768"/>
    <lineage>
        <taxon>Eukaryota</taxon>
        <taxon>Fungi</taxon>
        <taxon>Dikarya</taxon>
        <taxon>Ascomycota</taxon>
        <taxon>Pezizomycotina</taxon>
        <taxon>Sordariomycetes</taxon>
        <taxon>Sordariomycetidae</taxon>
        <taxon>Sordariales</taxon>
        <taxon>Schizotheciaceae</taxon>
        <taxon>Echria</taxon>
    </lineage>
</organism>
<gene>
    <name evidence="3" type="ORF">QBC47DRAFT_153916</name>
</gene>
<feature type="domain" description="C2H2-type" evidence="2">
    <location>
        <begin position="586"/>
        <end position="616"/>
    </location>
</feature>
<keyword evidence="4" id="KW-1185">Reference proteome</keyword>
<feature type="domain" description="C2H2-type" evidence="2">
    <location>
        <begin position="424"/>
        <end position="447"/>
    </location>
</feature>
<comment type="caution">
    <text evidence="3">The sequence shown here is derived from an EMBL/GenBank/DDBJ whole genome shotgun (WGS) entry which is preliminary data.</text>
</comment>
<evidence type="ECO:0000313" key="4">
    <source>
        <dbReference type="Proteomes" id="UP001239445"/>
    </source>
</evidence>
<dbReference type="SMART" id="SM00355">
    <property type="entry name" value="ZnF_C2H2"/>
    <property type="match status" value="4"/>
</dbReference>
<feature type="region of interest" description="Disordered" evidence="1">
    <location>
        <begin position="174"/>
        <end position="199"/>
    </location>
</feature>
<dbReference type="AlphaFoldDB" id="A0AAJ0F7W3"/>
<reference evidence="3" key="1">
    <citation type="submission" date="2023-06" db="EMBL/GenBank/DDBJ databases">
        <title>Genome-scale phylogeny and comparative genomics of the fungal order Sordariales.</title>
        <authorList>
            <consortium name="Lawrence Berkeley National Laboratory"/>
            <person name="Hensen N."/>
            <person name="Bonometti L."/>
            <person name="Westerberg I."/>
            <person name="Brannstrom I.O."/>
            <person name="Guillou S."/>
            <person name="Cros-Aarteil S."/>
            <person name="Calhoun S."/>
            <person name="Haridas S."/>
            <person name="Kuo A."/>
            <person name="Mondo S."/>
            <person name="Pangilinan J."/>
            <person name="Riley R."/>
            <person name="Labutti K."/>
            <person name="Andreopoulos B."/>
            <person name="Lipzen A."/>
            <person name="Chen C."/>
            <person name="Yanf M."/>
            <person name="Daum C."/>
            <person name="Ng V."/>
            <person name="Clum A."/>
            <person name="Steindorff A."/>
            <person name="Ohm R."/>
            <person name="Martin F."/>
            <person name="Silar P."/>
            <person name="Natvig D."/>
            <person name="Lalanne C."/>
            <person name="Gautier V."/>
            <person name="Ament-Velasquez S.L."/>
            <person name="Kruys A."/>
            <person name="Hutchinson M.I."/>
            <person name="Powell A.J."/>
            <person name="Barry K."/>
            <person name="Miller A.N."/>
            <person name="Grigoriev I.V."/>
            <person name="Debuchy R."/>
            <person name="Gladieux P."/>
            <person name="Thoren M.H."/>
            <person name="Johannesson H."/>
        </authorList>
    </citation>
    <scope>NUCLEOTIDE SEQUENCE</scope>
    <source>
        <strain evidence="3">PSN4</strain>
    </source>
</reference>
<dbReference type="InterPro" id="IPR013087">
    <property type="entry name" value="Znf_C2H2_type"/>
</dbReference>
<accession>A0AAJ0F7W3</accession>
<evidence type="ECO:0000259" key="2">
    <source>
        <dbReference type="SMART" id="SM00355"/>
    </source>
</evidence>
<dbReference type="PANTHER" id="PTHR35391">
    <property type="entry name" value="C2H2-TYPE DOMAIN-CONTAINING PROTEIN-RELATED"/>
    <property type="match status" value="1"/>
</dbReference>
<sequence length="629" mass="70281">MTLTGKALKHIDSMQDDIPGVRRRRTQEWFNHVQPTYEDDNTRPDGILSQLYRSIFTSCNDILTGLEDSKAENREPMSKALFRVLDNVCDNLIEWGDEFEVAKGSLDENLKDSQDLRQFTIRIMIRICETLSNGNLLPSMLRVLRLTPLDSNQIIIQTLEAKAKEVKLIRDEASLHAQSTDSEDTESSSDGPTSDKSTLEDVIESLKSDVELLIDLGPSLEDPIRDTIVKELPAPPPEATELSKYQPFFDGIKQKYPQCDNSLAQSMSKALYETTIRLSGERQSAASPQATAVFRPKLPKDSGYGTSIRDENTLAADETPAAGSLYARTLASYAEVDEGSTRTPFPSQPKDLAIGQKFPCMACGRQVAKSERPSAWKRHLLSDLRPWVCCQVSCGCARIPYRNRNDWLGHLQAQHEVHPHWNDKKCPFCQRIIEAGGREMINHVERHLRQLSLAALTANPGEEGEDSDSDHESDTLMPQAGSGGQAATTSRQPVDEEESFKNHPLYLNAAQEKDGLWHCPWEGEGYCDHKPSVLPADFDKFVKQHLQSLMCKVEGCESGNTAFATQEILYLHEQKEHGMHKGGGRYLCTSPGCGRSRPGNGFANKWVQLEHIKNVHENIPDLPEPTGSE</sequence>
<proteinExistence type="predicted"/>
<evidence type="ECO:0000256" key="1">
    <source>
        <dbReference type="SAM" id="MobiDB-lite"/>
    </source>
</evidence>
<feature type="compositionally biased region" description="Acidic residues" evidence="1">
    <location>
        <begin position="462"/>
        <end position="471"/>
    </location>
</feature>
<name>A0AAJ0F7W3_9PEZI</name>
<dbReference type="EMBL" id="MU839830">
    <property type="protein sequence ID" value="KAK1757302.1"/>
    <property type="molecule type" value="Genomic_DNA"/>
</dbReference>
<dbReference type="InterPro" id="IPR059095">
    <property type="entry name" value="Znf_C2H2_17_2nd"/>
</dbReference>
<dbReference type="PANTHER" id="PTHR35391:SF5">
    <property type="entry name" value="DUF6590 DOMAIN-CONTAINING PROTEIN"/>
    <property type="match status" value="1"/>
</dbReference>